<proteinExistence type="predicted"/>
<evidence type="ECO:0000313" key="1">
    <source>
        <dbReference type="EMBL" id="GME24902.1"/>
    </source>
</evidence>
<dbReference type="EMBL" id="BSXG01000016">
    <property type="protein sequence ID" value="GME24902.1"/>
    <property type="molecule type" value="Genomic_DNA"/>
</dbReference>
<gene>
    <name evidence="1" type="primary">g3591</name>
    <name evidence="1" type="ORF">NpPPO83_00003591</name>
</gene>
<accession>A0ACB5RWK3</accession>
<name>A0ACB5RWK3_9PEZI</name>
<evidence type="ECO:0000313" key="2">
    <source>
        <dbReference type="Proteomes" id="UP001165186"/>
    </source>
</evidence>
<sequence>MKLVPLVAWHGFGWLGGLHLMDDRSLAGRAVEYSKDVSGLAEAVKAIPDADADKRLLRQVYASSLKIVWVVMCALAALGLIGSLFVRHVSLPRDHKTK</sequence>
<comment type="caution">
    <text evidence="1">The sequence shown here is derived from an EMBL/GenBank/DDBJ whole genome shotgun (WGS) entry which is preliminary data.</text>
</comment>
<keyword evidence="2" id="KW-1185">Reference proteome</keyword>
<organism evidence="1 2">
    <name type="scientific">Neofusicoccum parvum</name>
    <dbReference type="NCBI Taxonomy" id="310453"/>
    <lineage>
        <taxon>Eukaryota</taxon>
        <taxon>Fungi</taxon>
        <taxon>Dikarya</taxon>
        <taxon>Ascomycota</taxon>
        <taxon>Pezizomycotina</taxon>
        <taxon>Dothideomycetes</taxon>
        <taxon>Dothideomycetes incertae sedis</taxon>
        <taxon>Botryosphaeriales</taxon>
        <taxon>Botryosphaeriaceae</taxon>
        <taxon>Neofusicoccum</taxon>
    </lineage>
</organism>
<dbReference type="Proteomes" id="UP001165186">
    <property type="component" value="Unassembled WGS sequence"/>
</dbReference>
<protein>
    <submittedName>
        <fullName evidence="1">Unnamed protein product</fullName>
    </submittedName>
</protein>
<reference evidence="1" key="1">
    <citation type="submission" date="2024-09" db="EMBL/GenBank/DDBJ databases">
        <title>Draft Genome Sequences of Neofusicoccum parvum.</title>
        <authorList>
            <person name="Ashida A."/>
            <person name="Camagna M."/>
            <person name="Tanaka A."/>
            <person name="Takemoto D."/>
        </authorList>
    </citation>
    <scope>NUCLEOTIDE SEQUENCE</scope>
    <source>
        <strain evidence="1">PPO83</strain>
    </source>
</reference>